<name>T1A2P2_9ZZZZ</name>
<evidence type="ECO:0000256" key="1">
    <source>
        <dbReference type="ARBA" id="ARBA00006382"/>
    </source>
</evidence>
<dbReference type="InterPro" id="IPR036291">
    <property type="entry name" value="NAD(P)-bd_dom_sf"/>
</dbReference>
<feature type="domain" description="Glutamate/phenylalanine/leucine/valine/L-tryptophan dehydrogenase C-terminal" evidence="2">
    <location>
        <begin position="64"/>
        <end position="220"/>
    </location>
</feature>
<dbReference type="GO" id="GO:0016639">
    <property type="term" value="F:oxidoreductase activity, acting on the CH-NH2 group of donors, NAD or NADP as acceptor"/>
    <property type="evidence" value="ECO:0007669"/>
    <property type="project" value="InterPro"/>
</dbReference>
<feature type="non-terminal residue" evidence="3">
    <location>
        <position position="221"/>
    </location>
</feature>
<evidence type="ECO:0000259" key="2">
    <source>
        <dbReference type="SMART" id="SM00839"/>
    </source>
</evidence>
<sequence>MILGDSRRDKSPELFAAFGRLVDSLGGRYITAEDVGTTMGDMEQVARQTSFVSGLKRAAGEAGGDPGPKTALGVFLGIQAAVRFQLGCELDGLTVAVQGLGGVGHPLCRLLAEAGARLKVADARAALADQVRDELGAVVMAPGAIAAEEADVLAPCALGAVLNEESIPRLRVRVVAGAANNQLAREDDGYALMKAGILYAPDYVINAGGIISVAREYRGGA</sequence>
<protein>
    <submittedName>
        <fullName evidence="3">Glu/Leu/Phe/Val dehydrogenase dimerization region</fullName>
    </submittedName>
</protein>
<dbReference type="InterPro" id="IPR046346">
    <property type="entry name" value="Aminoacid_DH-like_N_sf"/>
</dbReference>
<reference evidence="3" key="1">
    <citation type="submission" date="2013-08" db="EMBL/GenBank/DDBJ databases">
        <authorList>
            <person name="Mendez C."/>
            <person name="Richter M."/>
            <person name="Ferrer M."/>
            <person name="Sanchez J."/>
        </authorList>
    </citation>
    <scope>NUCLEOTIDE SEQUENCE</scope>
</reference>
<dbReference type="GO" id="GO:0006520">
    <property type="term" value="P:amino acid metabolic process"/>
    <property type="evidence" value="ECO:0007669"/>
    <property type="project" value="InterPro"/>
</dbReference>
<proteinExistence type="inferred from homology"/>
<dbReference type="PRINTS" id="PR00082">
    <property type="entry name" value="GLFDHDRGNASE"/>
</dbReference>
<dbReference type="EMBL" id="AUZZ01005009">
    <property type="protein sequence ID" value="EQD51172.1"/>
    <property type="molecule type" value="Genomic_DNA"/>
</dbReference>
<reference evidence="3" key="2">
    <citation type="journal article" date="2014" name="ISME J.">
        <title>Microbial stratification in low pH oxic and suboxic macroscopic growths along an acid mine drainage.</title>
        <authorList>
            <person name="Mendez-Garcia C."/>
            <person name="Mesa V."/>
            <person name="Sprenger R.R."/>
            <person name="Richter M."/>
            <person name="Diez M.S."/>
            <person name="Solano J."/>
            <person name="Bargiela R."/>
            <person name="Golyshina O.V."/>
            <person name="Manteca A."/>
            <person name="Ramos J.L."/>
            <person name="Gallego J.R."/>
            <person name="Llorente I."/>
            <person name="Martins Dos Santos V.A."/>
            <person name="Jensen O.N."/>
            <person name="Pelaez A.I."/>
            <person name="Sanchez J."/>
            <person name="Ferrer M."/>
        </authorList>
    </citation>
    <scope>NUCLEOTIDE SEQUENCE</scope>
</reference>
<dbReference type="Pfam" id="PF00208">
    <property type="entry name" value="ELFV_dehydrog"/>
    <property type="match status" value="1"/>
</dbReference>
<dbReference type="InterPro" id="IPR006096">
    <property type="entry name" value="Glu/Leu/Phe/Val/Trp_DH_C"/>
</dbReference>
<dbReference type="AlphaFoldDB" id="T1A2P2"/>
<evidence type="ECO:0000313" key="3">
    <source>
        <dbReference type="EMBL" id="EQD51172.1"/>
    </source>
</evidence>
<comment type="similarity">
    <text evidence="1">Belongs to the Glu/Leu/Phe/Val dehydrogenases family.</text>
</comment>
<dbReference type="CDD" id="cd01075">
    <property type="entry name" value="NAD_bind_Leu_Phe_Val_DH"/>
    <property type="match status" value="1"/>
</dbReference>
<dbReference type="Gene3D" id="3.40.50.720">
    <property type="entry name" value="NAD(P)-binding Rossmann-like Domain"/>
    <property type="match status" value="1"/>
</dbReference>
<gene>
    <name evidence="3" type="ORF">B2A_07004</name>
</gene>
<dbReference type="SUPFAM" id="SSF53223">
    <property type="entry name" value="Aminoacid dehydrogenase-like, N-terminal domain"/>
    <property type="match status" value="1"/>
</dbReference>
<accession>T1A2P2</accession>
<dbReference type="Gene3D" id="3.40.50.10860">
    <property type="entry name" value="Leucine Dehydrogenase, chain A, domain 1"/>
    <property type="match status" value="1"/>
</dbReference>
<dbReference type="PANTHER" id="PTHR42722">
    <property type="entry name" value="LEUCINE DEHYDROGENASE"/>
    <property type="match status" value="1"/>
</dbReference>
<organism evidence="3">
    <name type="scientific">mine drainage metagenome</name>
    <dbReference type="NCBI Taxonomy" id="410659"/>
    <lineage>
        <taxon>unclassified sequences</taxon>
        <taxon>metagenomes</taxon>
        <taxon>ecological metagenomes</taxon>
    </lineage>
</organism>
<dbReference type="InterPro" id="IPR016211">
    <property type="entry name" value="Glu/Phe/Leu/Val/Trp_DH_bac/arc"/>
</dbReference>
<dbReference type="SMART" id="SM00839">
    <property type="entry name" value="ELFV_dehydrog"/>
    <property type="match status" value="1"/>
</dbReference>
<comment type="caution">
    <text evidence="3">The sequence shown here is derived from an EMBL/GenBank/DDBJ whole genome shotgun (WGS) entry which is preliminary data.</text>
</comment>
<dbReference type="InterPro" id="IPR006095">
    <property type="entry name" value="Glu/Leu/Phe/Val/Trp_DH"/>
</dbReference>
<dbReference type="PANTHER" id="PTHR42722:SF1">
    <property type="entry name" value="VALINE DEHYDROGENASE"/>
    <property type="match status" value="1"/>
</dbReference>
<dbReference type="SUPFAM" id="SSF51735">
    <property type="entry name" value="NAD(P)-binding Rossmann-fold domains"/>
    <property type="match status" value="1"/>
</dbReference>